<dbReference type="AlphaFoldDB" id="A0A2S4W9A6"/>
<dbReference type="GO" id="GO:0046872">
    <property type="term" value="F:metal ion binding"/>
    <property type="evidence" value="ECO:0007669"/>
    <property type="project" value="UniProtKB-KW"/>
</dbReference>
<dbReference type="PANTHER" id="PTHR22930">
    <property type="match status" value="1"/>
</dbReference>
<accession>A0A2S4W9A6</accession>
<dbReference type="InterPro" id="IPR027806">
    <property type="entry name" value="HARBI1_dom"/>
</dbReference>
<reference evidence="10" key="3">
    <citation type="journal article" date="2018" name="Mol. Plant Microbe Interact.">
        <title>Genome sequence resources for the wheat stripe rust pathogen (Puccinia striiformis f. sp. tritici) and the barley stripe rust pathogen (Puccinia striiformis f. sp. hordei).</title>
        <authorList>
            <person name="Xia C."/>
            <person name="Wang M."/>
            <person name="Yin C."/>
            <person name="Cornejo O.E."/>
            <person name="Hulbert S.H."/>
            <person name="Chen X."/>
        </authorList>
    </citation>
    <scope>NUCLEOTIDE SEQUENCE [LARGE SCALE GENOMIC DNA]</scope>
    <source>
        <strain evidence="10">93TX-2</strain>
    </source>
</reference>
<keyword evidence="4" id="KW-0540">Nuclease</keyword>
<comment type="caution">
    <text evidence="9">The sequence shown here is derived from an EMBL/GenBank/DDBJ whole genome shotgun (WGS) entry which is preliminary data.</text>
</comment>
<dbReference type="OrthoDB" id="2408877at2759"/>
<comment type="cofactor">
    <cofactor evidence="1">
        <name>a divalent metal cation</name>
        <dbReference type="ChEBI" id="CHEBI:60240"/>
    </cofactor>
</comment>
<keyword evidence="7" id="KW-0539">Nucleus</keyword>
<evidence type="ECO:0000313" key="10">
    <source>
        <dbReference type="Proteomes" id="UP000238274"/>
    </source>
</evidence>
<dbReference type="GO" id="GO:0016787">
    <property type="term" value="F:hydrolase activity"/>
    <property type="evidence" value="ECO:0007669"/>
    <property type="project" value="UniProtKB-KW"/>
</dbReference>
<dbReference type="GO" id="GO:0005634">
    <property type="term" value="C:nucleus"/>
    <property type="evidence" value="ECO:0007669"/>
    <property type="project" value="UniProtKB-SubCell"/>
</dbReference>
<dbReference type="VEuPathDB" id="FungiDB:PSTT_00793"/>
<evidence type="ECO:0000313" key="9">
    <source>
        <dbReference type="EMBL" id="POW18355.1"/>
    </source>
</evidence>
<name>A0A2S4W9A6_9BASI</name>
<evidence type="ECO:0000256" key="2">
    <source>
        <dbReference type="ARBA" id="ARBA00004123"/>
    </source>
</evidence>
<evidence type="ECO:0000256" key="4">
    <source>
        <dbReference type="ARBA" id="ARBA00022722"/>
    </source>
</evidence>
<sequence>MADWKSQAIQTNPTHQLTFDLLITAILQMKNLLSNNLQLVKLNISLVNFQLRKSAISLHDDMTKSRPNQSKGKLSILLSLIKELSSARYVVPRTPLPRIATISRTYEVLTNTTEGVFKIYARMTWKSFFSLANTLKDHYIFYNNSNNPQAPVEMQLIVALSHLGMCGNGGSPHVLAQFYNISPGLVENYTNCCMFAIIETLETKHVYWPNAQQRAALTATLEGKTVFDGCVGFVDGTIFPLASAPTKHKEDYWMRKMVYAVNSLIVCNWQRRVIYAVHGWCGSAHDQRVYKNLLLYRNPQHFFSPGEYLLADSAYTSTNTVIPAFKRAPGRSLPPKKQLFNHELSHNRVIVEHTIEMLKNRWQSLKSLSIEILGKKTAKRLNTWLRACVVSHNYLLDLCEAEWDELNNPVQNFNPDEDEEDDSGVISGEDFARRDLLFRRFSQLL</sequence>
<dbReference type="EMBL" id="PKSM01000067">
    <property type="protein sequence ID" value="POW18355.1"/>
    <property type="molecule type" value="Genomic_DNA"/>
</dbReference>
<feature type="domain" description="DDE Tnp4" evidence="8">
    <location>
        <begin position="234"/>
        <end position="393"/>
    </location>
</feature>
<dbReference type="PANTHER" id="PTHR22930:SF85">
    <property type="entry name" value="GH03217P-RELATED"/>
    <property type="match status" value="1"/>
</dbReference>
<reference evidence="9 10" key="1">
    <citation type="submission" date="2017-12" db="EMBL/GenBank/DDBJ databases">
        <title>Gene loss provides genomic basis for host adaptation in cereal stripe rust fungi.</title>
        <authorList>
            <person name="Xia C."/>
        </authorList>
    </citation>
    <scope>NUCLEOTIDE SEQUENCE [LARGE SCALE GENOMIC DNA]</scope>
    <source>
        <strain evidence="9 10">93TX-2</strain>
    </source>
</reference>
<dbReference type="Proteomes" id="UP000238274">
    <property type="component" value="Unassembled WGS sequence"/>
</dbReference>
<proteinExistence type="inferred from homology"/>
<dbReference type="VEuPathDB" id="FungiDB:PSHT_05910"/>
<comment type="similarity">
    <text evidence="3">Belongs to the HARBI1 family.</text>
</comment>
<keyword evidence="5" id="KW-0479">Metal-binding</keyword>
<gene>
    <name evidence="9" type="ORF">PSHT_05910</name>
</gene>
<dbReference type="GO" id="GO:0004518">
    <property type="term" value="F:nuclease activity"/>
    <property type="evidence" value="ECO:0007669"/>
    <property type="project" value="UniProtKB-KW"/>
</dbReference>
<evidence type="ECO:0000256" key="7">
    <source>
        <dbReference type="ARBA" id="ARBA00023242"/>
    </source>
</evidence>
<reference evidence="10" key="2">
    <citation type="journal article" date="2018" name="BMC Genomics">
        <title>Genomic insights into host adaptation between the wheat stripe rust pathogen (Puccinia striiformis f. sp. tritici) and the barley stripe rust pathogen (Puccinia striiformis f. sp. hordei).</title>
        <authorList>
            <person name="Xia C."/>
            <person name="Wang M."/>
            <person name="Yin C."/>
            <person name="Cornejo O.E."/>
            <person name="Hulbert S.H."/>
            <person name="Chen X."/>
        </authorList>
    </citation>
    <scope>NUCLEOTIDE SEQUENCE [LARGE SCALE GENOMIC DNA]</scope>
    <source>
        <strain evidence="10">93TX-2</strain>
    </source>
</reference>
<evidence type="ECO:0000259" key="8">
    <source>
        <dbReference type="Pfam" id="PF13359"/>
    </source>
</evidence>
<evidence type="ECO:0000256" key="6">
    <source>
        <dbReference type="ARBA" id="ARBA00022801"/>
    </source>
</evidence>
<evidence type="ECO:0000256" key="1">
    <source>
        <dbReference type="ARBA" id="ARBA00001968"/>
    </source>
</evidence>
<keyword evidence="6" id="KW-0378">Hydrolase</keyword>
<organism evidence="9 10">
    <name type="scientific">Puccinia striiformis</name>
    <dbReference type="NCBI Taxonomy" id="27350"/>
    <lineage>
        <taxon>Eukaryota</taxon>
        <taxon>Fungi</taxon>
        <taxon>Dikarya</taxon>
        <taxon>Basidiomycota</taxon>
        <taxon>Pucciniomycotina</taxon>
        <taxon>Pucciniomycetes</taxon>
        <taxon>Pucciniales</taxon>
        <taxon>Pucciniaceae</taxon>
        <taxon>Puccinia</taxon>
    </lineage>
</organism>
<dbReference type="Pfam" id="PF13359">
    <property type="entry name" value="DDE_Tnp_4"/>
    <property type="match status" value="1"/>
</dbReference>
<keyword evidence="10" id="KW-1185">Reference proteome</keyword>
<comment type="subcellular location">
    <subcellularLocation>
        <location evidence="2">Nucleus</location>
    </subcellularLocation>
</comment>
<dbReference type="InterPro" id="IPR045249">
    <property type="entry name" value="HARBI1-like"/>
</dbReference>
<evidence type="ECO:0000256" key="3">
    <source>
        <dbReference type="ARBA" id="ARBA00006958"/>
    </source>
</evidence>
<protein>
    <recommendedName>
        <fullName evidence="8">DDE Tnp4 domain-containing protein</fullName>
    </recommendedName>
</protein>
<evidence type="ECO:0000256" key="5">
    <source>
        <dbReference type="ARBA" id="ARBA00022723"/>
    </source>
</evidence>